<keyword evidence="2" id="KW-1185">Reference proteome</keyword>
<reference evidence="1" key="1">
    <citation type="submission" date="2023-03" db="EMBL/GenBank/DDBJ databases">
        <title>Massive genome expansion in bonnet fungi (Mycena s.s.) driven by repeated elements and novel gene families across ecological guilds.</title>
        <authorList>
            <consortium name="Lawrence Berkeley National Laboratory"/>
            <person name="Harder C.B."/>
            <person name="Miyauchi S."/>
            <person name="Viragh M."/>
            <person name="Kuo A."/>
            <person name="Thoen E."/>
            <person name="Andreopoulos B."/>
            <person name="Lu D."/>
            <person name="Skrede I."/>
            <person name="Drula E."/>
            <person name="Henrissat B."/>
            <person name="Morin E."/>
            <person name="Kohler A."/>
            <person name="Barry K."/>
            <person name="LaButti K."/>
            <person name="Morin E."/>
            <person name="Salamov A."/>
            <person name="Lipzen A."/>
            <person name="Mereny Z."/>
            <person name="Hegedus B."/>
            <person name="Baldrian P."/>
            <person name="Stursova M."/>
            <person name="Weitz H."/>
            <person name="Taylor A."/>
            <person name="Grigoriev I.V."/>
            <person name="Nagy L.G."/>
            <person name="Martin F."/>
            <person name="Kauserud H."/>
        </authorList>
    </citation>
    <scope>NUCLEOTIDE SEQUENCE</scope>
    <source>
        <strain evidence="1">CBHHK200</strain>
    </source>
</reference>
<organism evidence="1 2">
    <name type="scientific">Mycena alexandri</name>
    <dbReference type="NCBI Taxonomy" id="1745969"/>
    <lineage>
        <taxon>Eukaryota</taxon>
        <taxon>Fungi</taxon>
        <taxon>Dikarya</taxon>
        <taxon>Basidiomycota</taxon>
        <taxon>Agaricomycotina</taxon>
        <taxon>Agaricomycetes</taxon>
        <taxon>Agaricomycetidae</taxon>
        <taxon>Agaricales</taxon>
        <taxon>Marasmiineae</taxon>
        <taxon>Mycenaceae</taxon>
        <taxon>Mycena</taxon>
    </lineage>
</organism>
<dbReference type="AlphaFoldDB" id="A0AAD6SB29"/>
<sequence>MTYSKGEGFLARRRVFLHLQRHIKLLQRIWHLNTLFIRSFYGPQRANPFTLILFASPDLDPTFQISAFCAAEFDRSGGANILVMIQNFTAVRDLLAAFASVSGIEVLKASNWADKTFTNERSTFLNTEMAVKMHWKGVVPEKGSVERKA</sequence>
<evidence type="ECO:0000313" key="2">
    <source>
        <dbReference type="Proteomes" id="UP001218188"/>
    </source>
</evidence>
<name>A0AAD6SB29_9AGAR</name>
<accession>A0AAD6SB29</accession>
<protein>
    <submittedName>
        <fullName evidence="1">Uncharacterized protein</fullName>
    </submittedName>
</protein>
<dbReference type="Proteomes" id="UP001218188">
    <property type="component" value="Unassembled WGS sequence"/>
</dbReference>
<evidence type="ECO:0000313" key="1">
    <source>
        <dbReference type="EMBL" id="KAJ7023020.1"/>
    </source>
</evidence>
<dbReference type="EMBL" id="JARJCM010000196">
    <property type="protein sequence ID" value="KAJ7023020.1"/>
    <property type="molecule type" value="Genomic_DNA"/>
</dbReference>
<comment type="caution">
    <text evidence="1">The sequence shown here is derived from an EMBL/GenBank/DDBJ whole genome shotgun (WGS) entry which is preliminary data.</text>
</comment>
<proteinExistence type="predicted"/>
<gene>
    <name evidence="1" type="ORF">C8F04DRAFT_1193836</name>
</gene>